<feature type="transmembrane region" description="Helical" evidence="1">
    <location>
        <begin position="119"/>
        <end position="142"/>
    </location>
</feature>
<dbReference type="EMBL" id="MFDD01000002">
    <property type="protein sequence ID" value="OGE41156.1"/>
    <property type="molecule type" value="Genomic_DNA"/>
</dbReference>
<proteinExistence type="predicted"/>
<protein>
    <submittedName>
        <fullName evidence="2">Uncharacterized protein</fullName>
    </submittedName>
</protein>
<accession>A0A1F5KJP6</accession>
<feature type="transmembrane region" description="Helical" evidence="1">
    <location>
        <begin position="7"/>
        <end position="26"/>
    </location>
</feature>
<keyword evidence="1" id="KW-1133">Transmembrane helix</keyword>
<keyword evidence="1" id="KW-0472">Membrane</keyword>
<evidence type="ECO:0000256" key="1">
    <source>
        <dbReference type="SAM" id="Phobius"/>
    </source>
</evidence>
<organism evidence="2 3">
    <name type="scientific">Candidatus Daviesbacteria bacterium RIFCSPHIGHO2_02_FULL_43_12</name>
    <dbReference type="NCBI Taxonomy" id="1797776"/>
    <lineage>
        <taxon>Bacteria</taxon>
        <taxon>Candidatus Daviesiibacteriota</taxon>
    </lineage>
</organism>
<feature type="transmembrane region" description="Helical" evidence="1">
    <location>
        <begin position="79"/>
        <end position="99"/>
    </location>
</feature>
<feature type="transmembrane region" description="Helical" evidence="1">
    <location>
        <begin position="46"/>
        <end position="67"/>
    </location>
</feature>
<evidence type="ECO:0000313" key="2">
    <source>
        <dbReference type="EMBL" id="OGE41156.1"/>
    </source>
</evidence>
<sequence length="146" mass="16483">MKLNIAKLLKIELVIGVCFFGLLGIIQLSNIRLSEVGGIWVDSARAYGSLIGILFGSFSALLAILCFELSQDINKYQRVIKLTAIWAALHALLEIWLSSVTNYSLIFNISPALRVWIPAYNLNLYFEAILLLTYTLTVFIWLKQNE</sequence>
<evidence type="ECO:0000313" key="3">
    <source>
        <dbReference type="Proteomes" id="UP000177328"/>
    </source>
</evidence>
<dbReference type="Proteomes" id="UP000177328">
    <property type="component" value="Unassembled WGS sequence"/>
</dbReference>
<name>A0A1F5KJP6_9BACT</name>
<gene>
    <name evidence="2" type="ORF">A3D25_01320</name>
</gene>
<keyword evidence="1" id="KW-0812">Transmembrane</keyword>
<reference evidence="2 3" key="1">
    <citation type="journal article" date="2016" name="Nat. Commun.">
        <title>Thousands of microbial genomes shed light on interconnected biogeochemical processes in an aquifer system.</title>
        <authorList>
            <person name="Anantharaman K."/>
            <person name="Brown C.T."/>
            <person name="Hug L.A."/>
            <person name="Sharon I."/>
            <person name="Castelle C.J."/>
            <person name="Probst A.J."/>
            <person name="Thomas B.C."/>
            <person name="Singh A."/>
            <person name="Wilkins M.J."/>
            <person name="Karaoz U."/>
            <person name="Brodie E.L."/>
            <person name="Williams K.H."/>
            <person name="Hubbard S.S."/>
            <person name="Banfield J.F."/>
        </authorList>
    </citation>
    <scope>NUCLEOTIDE SEQUENCE [LARGE SCALE GENOMIC DNA]</scope>
</reference>
<dbReference type="AlphaFoldDB" id="A0A1F5KJP6"/>
<comment type="caution">
    <text evidence="2">The sequence shown here is derived from an EMBL/GenBank/DDBJ whole genome shotgun (WGS) entry which is preliminary data.</text>
</comment>